<comment type="caution">
    <text evidence="2">The sequence shown here is derived from an EMBL/GenBank/DDBJ whole genome shotgun (WGS) entry which is preliminary data.</text>
</comment>
<feature type="signal peptide" evidence="1">
    <location>
        <begin position="1"/>
        <end position="20"/>
    </location>
</feature>
<name>A0A5R9INX0_9GAMM</name>
<protein>
    <recommendedName>
        <fullName evidence="4">F5/8 type C domain-containing protein</fullName>
    </recommendedName>
</protein>
<organism evidence="2 3">
    <name type="scientific">Thalassotalea litorea</name>
    <dbReference type="NCBI Taxonomy" id="2020715"/>
    <lineage>
        <taxon>Bacteria</taxon>
        <taxon>Pseudomonadati</taxon>
        <taxon>Pseudomonadota</taxon>
        <taxon>Gammaproteobacteria</taxon>
        <taxon>Alteromonadales</taxon>
        <taxon>Colwelliaceae</taxon>
        <taxon>Thalassotalea</taxon>
    </lineage>
</organism>
<gene>
    <name evidence="2" type="ORF">FE810_07525</name>
</gene>
<feature type="chain" id="PRO_5024303879" description="F5/8 type C domain-containing protein" evidence="1">
    <location>
        <begin position="21"/>
        <end position="1060"/>
    </location>
</feature>
<dbReference type="OrthoDB" id="315328at2"/>
<evidence type="ECO:0000313" key="2">
    <source>
        <dbReference type="EMBL" id="TLU65757.1"/>
    </source>
</evidence>
<dbReference type="Gene3D" id="2.60.120.260">
    <property type="entry name" value="Galactose-binding domain-like"/>
    <property type="match status" value="1"/>
</dbReference>
<dbReference type="RefSeq" id="WP_138319418.1">
    <property type="nucleotide sequence ID" value="NZ_VCBC01000006.1"/>
</dbReference>
<evidence type="ECO:0008006" key="4">
    <source>
        <dbReference type="Google" id="ProtNLM"/>
    </source>
</evidence>
<sequence length="1060" mass="117078">MAKPVLLAIACLGIAMQVNAQVTLEEQVKITDFGLHFDGKDLDHGNVNNPDTGDKYDFFFGRNISAHGDAVKTYKHYVFMTWYKGGKNERNVMLSRYNSQTGTLATIEFPHRHTGFRGDPLVGESHNTIGLAVSPINGTIHMVYDMHAYDDNNHGGKFVNDFFRYSFSLAGVADLPDAEFTLDKFVKDTSAVSQGDDDYKHLTMTGNLADKGNFARLTYPKFFTNTDGTLLLYMRLGGNNNGAYVFNRYDAENEKWSTFTKFNYNNQKTSHDNEYNWGLYGNMKYVNGKLRVGFQQRSSDNADRYTYQNGVYYAYSEHPEGFGDWKNHKGEPMTWPLVNSDEIKVFEPGDYIDHTEANSVYIVGSFDWTVTKNEDIHIISKVRSSDRSRPDYQEIYLHSYKPSGAQDFIVSSDFAGASSIYTSGDNIYIIGLDNGYPYVEKAKGGTNDFVRVYEQTQGTKFDHGTIYINDGKVYFYLMEQASGNAMPLYLQIIDLDLEGEANAPRVAFPSSAMSVEEGFEKLTLTINAESPVAGRNIESVTLYLNDAEVRTDTSLPYLFGHGSKPHETGAMGWLATHSLNPTPLTVGTHVFKAIATDSEGETGIATMTLTVKSNGPTVAFPAPTMTVDEGYEKLSIMLDAATAVDGGEIESVALYIDEHLVRVDTSLPYLFGHGSKPHETGAMGWLDTHGENPAPLGPGVYTFSAIVTDSAGDVGEASMVLTVKGEPKPPTVSFPNDVVTVYEGYEKLGMTLQADTSVEGRTIKSVTLYRNEQLVRVDTRPVWNFGHSFAPYEFGAMGWLERHEPNPSPLTVGTHTFTAIATDSAGLQGEATMTLIVKAVPPPSISFVESDIELRVGYQSLSLSVNALSELSWVDIGHVDLYLNDTLIRDIYDAPFTWGGESYPAELLGLPAGIHTIKALATDSYGNTSEAQMTMLVRPSVVFVDWEQQLHLASNLLDGDVSDESSWGAAENGTKEVIIDLGESKLITGTKLWTTAGEQINYQVYVSDGPGFAFVKVAKHQNKHSDVQPTLTEFVAQGRLIKLMVIGNWPNINEFEILTQ</sequence>
<dbReference type="AlphaFoldDB" id="A0A5R9INX0"/>
<dbReference type="InterPro" id="IPR013783">
    <property type="entry name" value="Ig-like_fold"/>
</dbReference>
<keyword evidence="3" id="KW-1185">Reference proteome</keyword>
<dbReference type="EMBL" id="VCBC01000006">
    <property type="protein sequence ID" value="TLU65757.1"/>
    <property type="molecule type" value="Genomic_DNA"/>
</dbReference>
<accession>A0A5R9INX0</accession>
<dbReference type="Pfam" id="PF15892">
    <property type="entry name" value="BNR_4"/>
    <property type="match status" value="1"/>
</dbReference>
<dbReference type="SUPFAM" id="SSF49785">
    <property type="entry name" value="Galactose-binding domain-like"/>
    <property type="match status" value="1"/>
</dbReference>
<evidence type="ECO:0000256" key="1">
    <source>
        <dbReference type="SAM" id="SignalP"/>
    </source>
</evidence>
<keyword evidence="1" id="KW-0732">Signal</keyword>
<dbReference type="Gene3D" id="2.60.40.10">
    <property type="entry name" value="Immunoglobulins"/>
    <property type="match status" value="4"/>
</dbReference>
<proteinExistence type="predicted"/>
<dbReference type="Proteomes" id="UP000307790">
    <property type="component" value="Unassembled WGS sequence"/>
</dbReference>
<evidence type="ECO:0000313" key="3">
    <source>
        <dbReference type="Proteomes" id="UP000307790"/>
    </source>
</evidence>
<dbReference type="InterPro" id="IPR008979">
    <property type="entry name" value="Galactose-bd-like_sf"/>
</dbReference>
<reference evidence="2 3" key="1">
    <citation type="submission" date="2019-05" db="EMBL/GenBank/DDBJ databases">
        <title>Genome sequences of Thalassotalea litorea 1K03283.</title>
        <authorList>
            <person name="Zhang D."/>
        </authorList>
    </citation>
    <scope>NUCLEOTIDE SEQUENCE [LARGE SCALE GENOMIC DNA]</scope>
    <source>
        <strain evidence="2 3">MCCC 1K03283</strain>
    </source>
</reference>